<dbReference type="AlphaFoldDB" id="A0A4S3ME65"/>
<evidence type="ECO:0000313" key="4">
    <source>
        <dbReference type="Proteomes" id="UP000306113"/>
    </source>
</evidence>
<dbReference type="PROSITE" id="PS00330">
    <property type="entry name" value="HEMOLYSIN_CALCIUM"/>
    <property type="match status" value="2"/>
</dbReference>
<dbReference type="Gene3D" id="2.150.10.10">
    <property type="entry name" value="Serralysin-like metalloprotease, C-terminal"/>
    <property type="match status" value="5"/>
</dbReference>
<evidence type="ECO:0000313" key="3">
    <source>
        <dbReference type="EMBL" id="THD76922.1"/>
    </source>
</evidence>
<keyword evidence="2" id="KW-0964">Secreted</keyword>
<sequence length="823" mass="82523">MGTGAMPLQFQGRVGTGQQLLDMDLRDLRIVTLDTGSYLYATTGAGGGLSGFALQQGALATWENSLYYSAIAPEVISGALSFLDADGQDLLVFGGAMMLQAVVLGADGSIGARVQTGNLTSGTQAIGAVASVSLQSGLAVYVADEGTGALATYATQGDSLVQQSGGAVPGLLGTVAMTSVTVSGNTFLLAADQGHQGVSCFRVDTVTGALSTTDTMGAQQGLGIATPTAMEVVQAFGATWVILAAAGSSSLSVMQLGTTGELIPADHVIDTLHTRFGGVQSLAVVEAEGQVFVVAGGADDGLSLFTLLPDGRLVHLQSLAHPDGLGLMDVGQIAAQRVGDQIQVFVSSDDEVGLSQFSIPLDGLGQVLTGGAQGSAGDDLLIASGGETLRGWGGNDILVAGDGDTVMTGGAGADLFVLTSGGHSATITDFDPANDRLDLSDWPMLRDPAQLTITPTRTGAIITFRENTLVIQTASGQPLSGIGSHFLGPDRVLVLGQPVGQSLTGSRDGDTLTGGDGNDTINAGGGHDQVWAGDGDDLIEGGWGFDTIGAGAGNDTIRGDGGNDLIHAGWGDDQIWGGDGDDQVWADTGADLLYGEDGADTLGGGAGNDTIWGDAGADLIFGGLDNDQLGGGSQADTIWGAEGQDLIYGGQGWDRMGGGAGNDTLWGGSENDLVYGGLGDDLLGGDGQNDEVWGGDGHDILYGGAGEDTLGGGTGNDQVWGGAGRDTLWGGLGDDTLGGGAQADQIWGGAGADLFVFAPGSGQDTIGDFTPGQDRLHLTGASNLSDLSLSTGNGGVWIGYGGDLILLQGLTLADLGAADFVFG</sequence>
<dbReference type="PANTHER" id="PTHR38340">
    <property type="entry name" value="S-LAYER PROTEIN"/>
    <property type="match status" value="1"/>
</dbReference>
<reference evidence="3 4" key="1">
    <citation type="submission" date="2019-04" db="EMBL/GenBank/DDBJ databases">
        <title>Draft genome sequence of Youngimonas vesicularis.</title>
        <authorList>
            <person name="Hameed A."/>
        </authorList>
    </citation>
    <scope>NUCLEOTIDE SEQUENCE [LARGE SCALE GENOMIC DNA]</scope>
    <source>
        <strain evidence="3 4">CC-AMW-E</strain>
    </source>
</reference>
<dbReference type="SUPFAM" id="SSF51120">
    <property type="entry name" value="beta-Roll"/>
    <property type="match status" value="3"/>
</dbReference>
<keyword evidence="4" id="KW-1185">Reference proteome</keyword>
<dbReference type="Pfam" id="PF00353">
    <property type="entry name" value="HemolysinCabind"/>
    <property type="match status" value="7"/>
</dbReference>
<name>A0A4S3ME65_9RHOB</name>
<dbReference type="GO" id="GO:0005509">
    <property type="term" value="F:calcium ion binding"/>
    <property type="evidence" value="ECO:0007669"/>
    <property type="project" value="InterPro"/>
</dbReference>
<dbReference type="PANTHER" id="PTHR38340:SF1">
    <property type="entry name" value="S-LAYER PROTEIN"/>
    <property type="match status" value="1"/>
</dbReference>
<gene>
    <name evidence="3" type="ORF">E7681_03515</name>
</gene>
<proteinExistence type="predicted"/>
<dbReference type="SUPFAM" id="SSF50956">
    <property type="entry name" value="Thermostable phytase (3-phytase)"/>
    <property type="match status" value="1"/>
</dbReference>
<dbReference type="InterPro" id="IPR015943">
    <property type="entry name" value="WD40/YVTN_repeat-like_dom_sf"/>
</dbReference>
<evidence type="ECO:0000256" key="2">
    <source>
        <dbReference type="ARBA" id="ARBA00022525"/>
    </source>
</evidence>
<accession>A0A4S3ME65</accession>
<dbReference type="OrthoDB" id="9342475at2"/>
<dbReference type="GO" id="GO:0005576">
    <property type="term" value="C:extracellular region"/>
    <property type="evidence" value="ECO:0007669"/>
    <property type="project" value="UniProtKB-SubCell"/>
</dbReference>
<dbReference type="InterPro" id="IPR018511">
    <property type="entry name" value="Hemolysin-typ_Ca-bd_CS"/>
</dbReference>
<comment type="caution">
    <text evidence="3">The sequence shown here is derived from an EMBL/GenBank/DDBJ whole genome shotgun (WGS) entry which is preliminary data.</text>
</comment>
<dbReference type="Gene3D" id="2.130.10.10">
    <property type="entry name" value="YVTN repeat-like/Quinoprotein amine dehydrogenase"/>
    <property type="match status" value="1"/>
</dbReference>
<dbReference type="EMBL" id="SSMD01000001">
    <property type="protein sequence ID" value="THD76922.1"/>
    <property type="molecule type" value="Genomic_DNA"/>
</dbReference>
<evidence type="ECO:0000256" key="1">
    <source>
        <dbReference type="ARBA" id="ARBA00004613"/>
    </source>
</evidence>
<evidence type="ECO:0008006" key="5">
    <source>
        <dbReference type="Google" id="ProtNLM"/>
    </source>
</evidence>
<dbReference type="PRINTS" id="PR00313">
    <property type="entry name" value="CABNDNGRPT"/>
</dbReference>
<organism evidence="3 4">
    <name type="scientific">Thalassobius vesicularis</name>
    <dbReference type="NCBI Taxonomy" id="1294297"/>
    <lineage>
        <taxon>Bacteria</taxon>
        <taxon>Pseudomonadati</taxon>
        <taxon>Pseudomonadota</taxon>
        <taxon>Alphaproteobacteria</taxon>
        <taxon>Rhodobacterales</taxon>
        <taxon>Roseobacteraceae</taxon>
        <taxon>Thalassovita</taxon>
    </lineage>
</organism>
<protein>
    <recommendedName>
        <fullName evidence="5">Calcium-binding protein</fullName>
    </recommendedName>
</protein>
<dbReference type="Proteomes" id="UP000306113">
    <property type="component" value="Unassembled WGS sequence"/>
</dbReference>
<comment type="subcellular location">
    <subcellularLocation>
        <location evidence="1">Secreted</location>
    </subcellularLocation>
</comment>
<dbReference type="InterPro" id="IPR011049">
    <property type="entry name" value="Serralysin-like_metalloprot_C"/>
</dbReference>
<dbReference type="InterPro" id="IPR001343">
    <property type="entry name" value="Hemolysn_Ca-bd"/>
</dbReference>
<dbReference type="InterPro" id="IPR050557">
    <property type="entry name" value="RTX_toxin/Mannuronan_C5-epim"/>
</dbReference>